<organism evidence="2 3">
    <name type="scientific">Riccia fluitans</name>
    <dbReference type="NCBI Taxonomy" id="41844"/>
    <lineage>
        <taxon>Eukaryota</taxon>
        <taxon>Viridiplantae</taxon>
        <taxon>Streptophyta</taxon>
        <taxon>Embryophyta</taxon>
        <taxon>Marchantiophyta</taxon>
        <taxon>Marchantiopsida</taxon>
        <taxon>Marchantiidae</taxon>
        <taxon>Marchantiales</taxon>
        <taxon>Ricciaceae</taxon>
        <taxon>Riccia</taxon>
    </lineage>
</organism>
<dbReference type="Proteomes" id="UP001605036">
    <property type="component" value="Unassembled WGS sequence"/>
</dbReference>
<protein>
    <submittedName>
        <fullName evidence="2">Uncharacterized protein</fullName>
    </submittedName>
</protein>
<feature type="region of interest" description="Disordered" evidence="1">
    <location>
        <begin position="1"/>
        <end position="21"/>
    </location>
</feature>
<dbReference type="AlphaFoldDB" id="A0ABD1XVC6"/>
<reference evidence="2 3" key="1">
    <citation type="submission" date="2024-09" db="EMBL/GenBank/DDBJ databases">
        <title>Chromosome-scale assembly of Riccia fluitans.</title>
        <authorList>
            <person name="Paukszto L."/>
            <person name="Sawicki J."/>
            <person name="Karawczyk K."/>
            <person name="Piernik-Szablinska J."/>
            <person name="Szczecinska M."/>
            <person name="Mazdziarz M."/>
        </authorList>
    </citation>
    <scope>NUCLEOTIDE SEQUENCE [LARGE SCALE GENOMIC DNA]</scope>
    <source>
        <strain evidence="2">Rf_01</strain>
        <tissue evidence="2">Aerial parts of the thallus</tissue>
    </source>
</reference>
<keyword evidence="3" id="KW-1185">Reference proteome</keyword>
<gene>
    <name evidence="2" type="ORF">R1flu_024586</name>
</gene>
<feature type="compositionally biased region" description="Basic and acidic residues" evidence="1">
    <location>
        <begin position="1"/>
        <end position="18"/>
    </location>
</feature>
<evidence type="ECO:0000313" key="2">
    <source>
        <dbReference type="EMBL" id="KAL2612894.1"/>
    </source>
</evidence>
<sequence>MAESGRKVTWEPKCDRVQEPPPGTFASEAIQWFPCMKKGRNDGPGEEAWIRAQRLKDFIRERFVSKWKTEEPLFMKSASLLQSQECFILSQTGGHRLLLAPAKWHHKSLHEVKALFMDGVTETEIVKTMGRKFGSLVGRRANLPNHPAGVQKIVIDDGKELELPEEPSFHFPFDMPDQPIPQESTEVQVTVGDIIGEINKFASKAQQQTNVGVVVDQTKQVPHPLQQNGVDADATNLVRKKSWYVRMMDSYAHQQK</sequence>
<comment type="caution">
    <text evidence="2">The sequence shown here is derived from an EMBL/GenBank/DDBJ whole genome shotgun (WGS) entry which is preliminary data.</text>
</comment>
<evidence type="ECO:0000313" key="3">
    <source>
        <dbReference type="Proteomes" id="UP001605036"/>
    </source>
</evidence>
<name>A0ABD1XVC6_9MARC</name>
<dbReference type="EMBL" id="JBHFFA010000007">
    <property type="protein sequence ID" value="KAL2612894.1"/>
    <property type="molecule type" value="Genomic_DNA"/>
</dbReference>
<evidence type="ECO:0000256" key="1">
    <source>
        <dbReference type="SAM" id="MobiDB-lite"/>
    </source>
</evidence>
<accession>A0ABD1XVC6</accession>
<proteinExistence type="predicted"/>